<evidence type="ECO:0000256" key="5">
    <source>
        <dbReference type="SAM" id="Phobius"/>
    </source>
</evidence>
<comment type="subcellular location">
    <subcellularLocation>
        <location evidence="1">Membrane</location>
        <topology evidence="1">Multi-pass membrane protein</topology>
    </subcellularLocation>
</comment>
<organism evidence="7 8">
    <name type="scientific">Steinernema hermaphroditum</name>
    <dbReference type="NCBI Taxonomy" id="289476"/>
    <lineage>
        <taxon>Eukaryota</taxon>
        <taxon>Metazoa</taxon>
        <taxon>Ecdysozoa</taxon>
        <taxon>Nematoda</taxon>
        <taxon>Chromadorea</taxon>
        <taxon>Rhabditida</taxon>
        <taxon>Tylenchina</taxon>
        <taxon>Panagrolaimomorpha</taxon>
        <taxon>Strongyloidoidea</taxon>
        <taxon>Steinernematidae</taxon>
        <taxon>Steinernema</taxon>
    </lineage>
</organism>
<keyword evidence="8" id="KW-1185">Reference proteome</keyword>
<dbReference type="GO" id="GO:0055085">
    <property type="term" value="P:transmembrane transport"/>
    <property type="evidence" value="ECO:0007669"/>
    <property type="project" value="InterPro"/>
</dbReference>
<sequence length="706" mass="79464">MQVRDNDSQKFRQQTSEYPQRAVNAIRTKCSPKRIGRGIISLFPILHWLPRYNFQRSFFGDLSGGLTMAVFALPQGIAMAAVTGVDPVYGIYTAIFPTFFYIIFGNSKHNSLGGLAILSLMTKSAIDQVTIAQAKPFNETMVYRNFTDMENGTDIVMTDDVLFVNTSFDSDTNETIQAITMERWTDGFRPVKPIHVATTIMFLSGVIQILMAIFKLDFFACYFCEHVMSGFVVGGCVHVFFAQLQHILGIQIKQQTGAGYLYYTVKELMSHIHETKLQTLAMSTCSMAFLLFGKEVLAPWLAKVFIYPVPFEFILVVISITATRFADLSTRHSISVVGFIPTDFPPPSLPRFDLIPSIFLNTLSISVFAMVIHLTVARIVERRYEYKISNTMELYSLGFVEVFSSFFPVFPVTSGSARSILGAAFKGSTQITSLFSALGLVAVIFYIAPTLEYLPKCVLASMVVVSLKAMFDKMMELRQLWPMFKTDLIIWLVSLSATILIDMSQGLILAIVFALFTTILRNQCPRWHILSKSGEEQSGTFRETKKKDLGAIEGHCCVFRMDGPLIFTSTRRFTKSVNMCIKKFEKRKGFVAMEDICKWDDRAPRERCSLVIDCSGFPYVDYLGLTTLKTTYSDYTSIGVHTVFASPKVELLKMFEQTDFHKTIPIGAVFPSVEQAVLACENQRKRLTACISTVTTMTDIDDEKNK</sequence>
<feature type="transmembrane region" description="Helical" evidence="5">
    <location>
        <begin position="58"/>
        <end position="82"/>
    </location>
</feature>
<evidence type="ECO:0000256" key="3">
    <source>
        <dbReference type="ARBA" id="ARBA00022989"/>
    </source>
</evidence>
<reference evidence="7" key="1">
    <citation type="submission" date="2023-06" db="EMBL/GenBank/DDBJ databases">
        <title>Genomic analysis of the entomopathogenic nematode Steinernema hermaphroditum.</title>
        <authorList>
            <person name="Schwarz E.M."/>
            <person name="Heppert J.K."/>
            <person name="Baniya A."/>
            <person name="Schwartz H.T."/>
            <person name="Tan C.-H."/>
            <person name="Antoshechkin I."/>
            <person name="Sternberg P.W."/>
            <person name="Goodrich-Blair H."/>
            <person name="Dillman A.R."/>
        </authorList>
    </citation>
    <scope>NUCLEOTIDE SEQUENCE</scope>
    <source>
        <strain evidence="7">PS9179</strain>
        <tissue evidence="7">Whole animal</tissue>
    </source>
</reference>
<dbReference type="InterPro" id="IPR002645">
    <property type="entry name" value="STAS_dom"/>
</dbReference>
<keyword evidence="2 5" id="KW-0812">Transmembrane</keyword>
<dbReference type="Proteomes" id="UP001175271">
    <property type="component" value="Unassembled WGS sequence"/>
</dbReference>
<dbReference type="Pfam" id="PF01740">
    <property type="entry name" value="STAS"/>
    <property type="match status" value="1"/>
</dbReference>
<evidence type="ECO:0000256" key="1">
    <source>
        <dbReference type="ARBA" id="ARBA00004141"/>
    </source>
</evidence>
<feature type="domain" description="STAS" evidence="6">
    <location>
        <begin position="558"/>
        <end position="680"/>
    </location>
</feature>
<keyword evidence="4 5" id="KW-0472">Membrane</keyword>
<feature type="transmembrane region" description="Helical" evidence="5">
    <location>
        <begin position="491"/>
        <end position="516"/>
    </location>
</feature>
<dbReference type="InterPro" id="IPR036513">
    <property type="entry name" value="STAS_dom_sf"/>
</dbReference>
<keyword evidence="3 5" id="KW-1133">Transmembrane helix</keyword>
<evidence type="ECO:0000259" key="6">
    <source>
        <dbReference type="PROSITE" id="PS50801"/>
    </source>
</evidence>
<proteinExistence type="predicted"/>
<dbReference type="InterPro" id="IPR011547">
    <property type="entry name" value="SLC26A/SulP_dom"/>
</dbReference>
<evidence type="ECO:0000256" key="4">
    <source>
        <dbReference type="ARBA" id="ARBA00023136"/>
    </source>
</evidence>
<gene>
    <name evidence="7" type="ORF">QR680_000848</name>
</gene>
<feature type="transmembrane region" description="Helical" evidence="5">
    <location>
        <begin position="305"/>
        <end position="326"/>
    </location>
</feature>
<feature type="transmembrane region" description="Helical" evidence="5">
    <location>
        <begin position="431"/>
        <end position="447"/>
    </location>
</feature>
<accession>A0AA39GYV7</accession>
<dbReference type="Pfam" id="PF00916">
    <property type="entry name" value="Sulfate_transp"/>
    <property type="match status" value="1"/>
</dbReference>
<dbReference type="EMBL" id="JAUCMV010000005">
    <property type="protein sequence ID" value="KAK0394632.1"/>
    <property type="molecule type" value="Genomic_DNA"/>
</dbReference>
<evidence type="ECO:0000313" key="7">
    <source>
        <dbReference type="EMBL" id="KAK0394632.1"/>
    </source>
</evidence>
<dbReference type="AlphaFoldDB" id="A0AA39GYV7"/>
<dbReference type="SUPFAM" id="SSF52091">
    <property type="entry name" value="SpoIIaa-like"/>
    <property type="match status" value="1"/>
</dbReference>
<dbReference type="PROSITE" id="PS50801">
    <property type="entry name" value="STAS"/>
    <property type="match status" value="1"/>
</dbReference>
<evidence type="ECO:0000256" key="2">
    <source>
        <dbReference type="ARBA" id="ARBA00022692"/>
    </source>
</evidence>
<dbReference type="Gene3D" id="3.30.750.24">
    <property type="entry name" value="STAS domain"/>
    <property type="match status" value="1"/>
</dbReference>
<feature type="transmembrane region" description="Helical" evidence="5">
    <location>
        <begin position="392"/>
        <end position="410"/>
    </location>
</feature>
<feature type="transmembrane region" description="Helical" evidence="5">
    <location>
        <begin position="193"/>
        <end position="214"/>
    </location>
</feature>
<feature type="transmembrane region" description="Helical" evidence="5">
    <location>
        <begin position="88"/>
        <end position="104"/>
    </location>
</feature>
<comment type="caution">
    <text evidence="7">The sequence shown here is derived from an EMBL/GenBank/DDBJ whole genome shotgun (WGS) entry which is preliminary data.</text>
</comment>
<dbReference type="CDD" id="cd07042">
    <property type="entry name" value="STAS_SulP_like_sulfate_transporter"/>
    <property type="match status" value="1"/>
</dbReference>
<name>A0AA39GYV7_9BILA</name>
<feature type="transmembrane region" description="Helical" evidence="5">
    <location>
        <begin position="226"/>
        <end position="244"/>
    </location>
</feature>
<dbReference type="InterPro" id="IPR001902">
    <property type="entry name" value="SLC26A/SulP_fam"/>
</dbReference>
<evidence type="ECO:0000313" key="8">
    <source>
        <dbReference type="Proteomes" id="UP001175271"/>
    </source>
</evidence>
<dbReference type="GO" id="GO:0016020">
    <property type="term" value="C:membrane"/>
    <property type="evidence" value="ECO:0007669"/>
    <property type="project" value="UniProtKB-SubCell"/>
</dbReference>
<feature type="transmembrane region" description="Helical" evidence="5">
    <location>
        <begin position="358"/>
        <end position="380"/>
    </location>
</feature>
<protein>
    <recommendedName>
        <fullName evidence="6">STAS domain-containing protein</fullName>
    </recommendedName>
</protein>
<dbReference type="PANTHER" id="PTHR11814">
    <property type="entry name" value="SULFATE TRANSPORTER"/>
    <property type="match status" value="1"/>
</dbReference>